<evidence type="ECO:0000313" key="1">
    <source>
        <dbReference type="Ensembl" id="ENSGAGP00000002749.1"/>
    </source>
</evidence>
<reference evidence="1" key="3">
    <citation type="submission" date="2025-09" db="UniProtKB">
        <authorList>
            <consortium name="Ensembl"/>
        </authorList>
    </citation>
    <scope>IDENTIFICATION</scope>
</reference>
<organism evidence="1 2">
    <name type="scientific">Gopherus agassizii</name>
    <name type="common">Agassiz's desert tortoise</name>
    <dbReference type="NCBI Taxonomy" id="38772"/>
    <lineage>
        <taxon>Eukaryota</taxon>
        <taxon>Metazoa</taxon>
        <taxon>Chordata</taxon>
        <taxon>Craniata</taxon>
        <taxon>Vertebrata</taxon>
        <taxon>Euteleostomi</taxon>
        <taxon>Archelosauria</taxon>
        <taxon>Testudinata</taxon>
        <taxon>Testudines</taxon>
        <taxon>Cryptodira</taxon>
        <taxon>Durocryptodira</taxon>
        <taxon>Testudinoidea</taxon>
        <taxon>Testudinidae</taxon>
        <taxon>Gopherus</taxon>
    </lineage>
</organism>
<keyword evidence="2" id="KW-1185">Reference proteome</keyword>
<proteinExistence type="predicted"/>
<name>A0A452GM36_9SAUR</name>
<evidence type="ECO:0000313" key="2">
    <source>
        <dbReference type="Proteomes" id="UP000291020"/>
    </source>
</evidence>
<reference evidence="2" key="1">
    <citation type="journal article" date="2017" name="PLoS ONE">
        <title>The Agassiz's desert tortoise genome provides a resource for the conservation of a threatened species.</title>
        <authorList>
            <person name="Tollis M."/>
            <person name="DeNardo D.F."/>
            <person name="Cornelius J.A."/>
            <person name="Dolby G.A."/>
            <person name="Edwards T."/>
            <person name="Henen B.T."/>
            <person name="Karl A.E."/>
            <person name="Murphy R.W."/>
            <person name="Kusumi K."/>
        </authorList>
    </citation>
    <scope>NUCLEOTIDE SEQUENCE [LARGE SCALE GENOMIC DNA]</scope>
</reference>
<protein>
    <submittedName>
        <fullName evidence="1">Uncharacterized protein</fullName>
    </submittedName>
</protein>
<dbReference type="AlphaFoldDB" id="A0A452GM36"/>
<reference evidence="1" key="2">
    <citation type="submission" date="2025-08" db="UniProtKB">
        <authorList>
            <consortium name="Ensembl"/>
        </authorList>
    </citation>
    <scope>IDENTIFICATION</scope>
</reference>
<accession>A0A452GM36</accession>
<sequence length="81" mass="9218">SGFLCMVSALPFMRSRHSCWELLESSGKQCLLGRLLYPSPFYPGWLREYKTRSSPTTLQFLLTSEGSVSLDCTHCPKCFPH</sequence>
<dbReference type="Proteomes" id="UP000291020">
    <property type="component" value="Unassembled WGS sequence"/>
</dbReference>
<dbReference type="Ensembl" id="ENSGAGT00000003145.1">
    <property type="protein sequence ID" value="ENSGAGP00000002749.1"/>
    <property type="gene ID" value="ENSGAGG00000002199.1"/>
</dbReference>